<accession>A0A7K0KJ23</accession>
<comment type="caution">
    <text evidence="1">The sequence shown here is derived from an EMBL/GenBank/DDBJ whole genome shotgun (WGS) entry which is preliminary data.</text>
</comment>
<keyword evidence="2" id="KW-1185">Reference proteome</keyword>
<dbReference type="AlphaFoldDB" id="A0A7K0KJ23"/>
<dbReference type="Proteomes" id="UP000438914">
    <property type="component" value="Unassembled WGS sequence"/>
</dbReference>
<proteinExistence type="predicted"/>
<evidence type="ECO:0008006" key="3">
    <source>
        <dbReference type="Google" id="ProtNLM"/>
    </source>
</evidence>
<evidence type="ECO:0000313" key="2">
    <source>
        <dbReference type="Proteomes" id="UP000438914"/>
    </source>
</evidence>
<evidence type="ECO:0000313" key="1">
    <source>
        <dbReference type="EMBL" id="MST85926.1"/>
    </source>
</evidence>
<name>A0A7K0KJ23_9BACT</name>
<dbReference type="EMBL" id="VUNG01000063">
    <property type="protein sequence ID" value="MST85926.1"/>
    <property type="molecule type" value="Genomic_DNA"/>
</dbReference>
<protein>
    <recommendedName>
        <fullName evidence="3">Outer membrane efflux protein</fullName>
    </recommendedName>
</protein>
<reference evidence="1 2" key="1">
    <citation type="submission" date="2019-08" db="EMBL/GenBank/DDBJ databases">
        <title>In-depth cultivation of the pig gut microbiome towards novel bacterial diversity and tailored functional studies.</title>
        <authorList>
            <person name="Wylensek D."/>
            <person name="Hitch T.C.A."/>
            <person name="Clavel T."/>
        </authorList>
    </citation>
    <scope>NUCLEOTIDE SEQUENCE [LARGE SCALE GENOMIC DNA]</scope>
    <source>
        <strain evidence="1 2">LKV-178-WT-2A</strain>
    </source>
</reference>
<organism evidence="1 2">
    <name type="scientific">Hallella mizrahii</name>
    <dbReference type="NCBI Taxonomy" id="2606637"/>
    <lineage>
        <taxon>Bacteria</taxon>
        <taxon>Pseudomonadati</taxon>
        <taxon>Bacteroidota</taxon>
        <taxon>Bacteroidia</taxon>
        <taxon>Bacteroidales</taxon>
        <taxon>Prevotellaceae</taxon>
        <taxon>Hallella</taxon>
    </lineage>
</organism>
<gene>
    <name evidence="1" type="ORF">FYJ73_14840</name>
</gene>
<dbReference type="SUPFAM" id="SSF56954">
    <property type="entry name" value="Outer membrane efflux proteins (OEP)"/>
    <property type="match status" value="1"/>
</dbReference>
<sequence length="439" mass="51121">MEYGYRPKMLVYENLKNDSVLRDFHRRFRVMERVVFFPVDYVMPQAPVFGFPAGDAVSDSLYQLKAGLDMLALDRNTGLEVTGQVYGRLSKKLTSFLSTDDDDPVSVYKAKVQAEVGWNWINSKFYHGYYKERDIKLGTDIAKARQRLDDGRADMDAWADSLEQHWNHVIAGVMLCHVRNLDVLNEAYQMMLEQDRITSGQLLDVMNEKMQLEFQLAQFYAKDSIAPREELVWLKPEAIAIDTVSLRQQVAANNPQNLLNKLKIAQLDNNAKLLSYIATMRLTPFARWSTYLTSQDKISNNVDFGVRFTFPLWNATKHQKASIEVQKEILRDENSTYTDNVMTHCRMNIDAVRRLNQAIAVEYRHLTQLKKYLAMRQNTYAKNQGRYSYIDRLLEYNQYLKSMERLYTQMKERSLSLIQIQRLANVPNVHSFVTTTPIL</sequence>